<accession>A0A0E9RYR8</accession>
<protein>
    <submittedName>
        <fullName evidence="2">Uncharacterized protein</fullName>
    </submittedName>
</protein>
<sequence>MFFPLLYLYPPPPPLQRTSLSRPSKNPLHFLS</sequence>
<proteinExistence type="predicted"/>
<feature type="region of interest" description="Disordered" evidence="1">
    <location>
        <begin position="13"/>
        <end position="32"/>
    </location>
</feature>
<reference evidence="2" key="2">
    <citation type="journal article" date="2015" name="Fish Shellfish Immunol.">
        <title>Early steps in the European eel (Anguilla anguilla)-Vibrio vulnificus interaction in the gills: Role of the RtxA13 toxin.</title>
        <authorList>
            <person name="Callol A."/>
            <person name="Pajuelo D."/>
            <person name="Ebbesson L."/>
            <person name="Teles M."/>
            <person name="MacKenzie S."/>
            <person name="Amaro C."/>
        </authorList>
    </citation>
    <scope>NUCLEOTIDE SEQUENCE</scope>
</reference>
<reference evidence="2" key="1">
    <citation type="submission" date="2014-11" db="EMBL/GenBank/DDBJ databases">
        <authorList>
            <person name="Amaro Gonzalez C."/>
        </authorList>
    </citation>
    <scope>NUCLEOTIDE SEQUENCE</scope>
</reference>
<dbReference type="EMBL" id="GBXM01075174">
    <property type="protein sequence ID" value="JAH33403.1"/>
    <property type="molecule type" value="Transcribed_RNA"/>
</dbReference>
<evidence type="ECO:0000256" key="1">
    <source>
        <dbReference type="SAM" id="MobiDB-lite"/>
    </source>
</evidence>
<name>A0A0E9RYR8_ANGAN</name>
<organism evidence="2">
    <name type="scientific">Anguilla anguilla</name>
    <name type="common">European freshwater eel</name>
    <name type="synonym">Muraena anguilla</name>
    <dbReference type="NCBI Taxonomy" id="7936"/>
    <lineage>
        <taxon>Eukaryota</taxon>
        <taxon>Metazoa</taxon>
        <taxon>Chordata</taxon>
        <taxon>Craniata</taxon>
        <taxon>Vertebrata</taxon>
        <taxon>Euteleostomi</taxon>
        <taxon>Actinopterygii</taxon>
        <taxon>Neopterygii</taxon>
        <taxon>Teleostei</taxon>
        <taxon>Anguilliformes</taxon>
        <taxon>Anguillidae</taxon>
        <taxon>Anguilla</taxon>
    </lineage>
</organism>
<evidence type="ECO:0000313" key="2">
    <source>
        <dbReference type="EMBL" id="JAH33403.1"/>
    </source>
</evidence>
<dbReference type="AlphaFoldDB" id="A0A0E9RYR8"/>